<dbReference type="STRING" id="10195.A0A3M7RI32"/>
<dbReference type="PANTHER" id="PTHR37984">
    <property type="entry name" value="PROTEIN CBG26694"/>
    <property type="match status" value="1"/>
</dbReference>
<sequence>MGCIIGIEVKLGFDSDARPVKKKLRPVAIHLQDSVKRELEKQVDEGKLEKVNSLMGSTLWISNLVVGPKAYHQSKLAKESRHLTTITPHCGLKGYKRLHMSISSASEEFTEAIRKTYAKYDEALINVLKRLKNRKVTLNVAKREQTFFGLKISTEDIKPTDECQDLREATPTSHKRESSNSSSTIAPKDRQQEYNVGHMTYQFGFQIVYKPGSTNVAGYFSRHPILSKQSNQDKQNENYIYMREDGVMLKGNRIIIPDSLRTIEQYGWRSKGIDTKTLLRSKYCIICQALVNKTEFAPLGPSEMPDGPWQEISADFYGPMADGIYFFVNHGIYNRWRMRARELQIEIGVKVLPKIEQKKKSDSEWDPEPYTVTAMKGTMVTASRNGHILIHNSSFFKPYYWADDTEIPSTTSPHEIPSFKFIQENIAPTQPIDSRTSSPADQAIPGTTISNQTGRKGSEDRPKQRR</sequence>
<protein>
    <submittedName>
        <fullName evidence="2">Retrovirus-related Pol poly from transposon</fullName>
    </submittedName>
</protein>
<name>A0A3M7RI32_BRAPC</name>
<evidence type="ECO:0000313" key="3">
    <source>
        <dbReference type="Proteomes" id="UP000276133"/>
    </source>
</evidence>
<proteinExistence type="predicted"/>
<organism evidence="2 3">
    <name type="scientific">Brachionus plicatilis</name>
    <name type="common">Marine rotifer</name>
    <name type="synonym">Brachionus muelleri</name>
    <dbReference type="NCBI Taxonomy" id="10195"/>
    <lineage>
        <taxon>Eukaryota</taxon>
        <taxon>Metazoa</taxon>
        <taxon>Spiralia</taxon>
        <taxon>Gnathifera</taxon>
        <taxon>Rotifera</taxon>
        <taxon>Eurotatoria</taxon>
        <taxon>Monogononta</taxon>
        <taxon>Pseudotrocha</taxon>
        <taxon>Ploima</taxon>
        <taxon>Brachionidae</taxon>
        <taxon>Brachionus</taxon>
    </lineage>
</organism>
<evidence type="ECO:0000256" key="1">
    <source>
        <dbReference type="SAM" id="MobiDB-lite"/>
    </source>
</evidence>
<dbReference type="InterPro" id="IPR050951">
    <property type="entry name" value="Retrovirus_Pol_polyprotein"/>
</dbReference>
<gene>
    <name evidence="2" type="ORF">BpHYR1_000813</name>
</gene>
<feature type="compositionally biased region" description="Basic and acidic residues" evidence="1">
    <location>
        <begin position="161"/>
        <end position="178"/>
    </location>
</feature>
<dbReference type="EMBL" id="REGN01003326">
    <property type="protein sequence ID" value="RNA23223.1"/>
    <property type="molecule type" value="Genomic_DNA"/>
</dbReference>
<comment type="caution">
    <text evidence="2">The sequence shown here is derived from an EMBL/GenBank/DDBJ whole genome shotgun (WGS) entry which is preliminary data.</text>
</comment>
<dbReference type="OrthoDB" id="10068564at2759"/>
<accession>A0A3M7RI32</accession>
<keyword evidence="3" id="KW-1185">Reference proteome</keyword>
<dbReference type="Proteomes" id="UP000276133">
    <property type="component" value="Unassembled WGS sequence"/>
</dbReference>
<dbReference type="InterPro" id="IPR043502">
    <property type="entry name" value="DNA/RNA_pol_sf"/>
</dbReference>
<feature type="region of interest" description="Disordered" evidence="1">
    <location>
        <begin position="161"/>
        <end position="190"/>
    </location>
</feature>
<feature type="compositionally biased region" description="Basic and acidic residues" evidence="1">
    <location>
        <begin position="456"/>
        <end position="466"/>
    </location>
</feature>
<feature type="region of interest" description="Disordered" evidence="1">
    <location>
        <begin position="426"/>
        <end position="466"/>
    </location>
</feature>
<dbReference type="AlphaFoldDB" id="A0A3M7RI32"/>
<evidence type="ECO:0000313" key="2">
    <source>
        <dbReference type="EMBL" id="RNA23223.1"/>
    </source>
</evidence>
<feature type="compositionally biased region" description="Polar residues" evidence="1">
    <location>
        <begin position="426"/>
        <end position="455"/>
    </location>
</feature>
<dbReference type="SUPFAM" id="SSF56672">
    <property type="entry name" value="DNA/RNA polymerases"/>
    <property type="match status" value="1"/>
</dbReference>
<reference evidence="2 3" key="1">
    <citation type="journal article" date="2018" name="Sci. Rep.">
        <title>Genomic signatures of local adaptation to the degree of environmental predictability in rotifers.</title>
        <authorList>
            <person name="Franch-Gras L."/>
            <person name="Hahn C."/>
            <person name="Garcia-Roger E.M."/>
            <person name="Carmona M.J."/>
            <person name="Serra M."/>
            <person name="Gomez A."/>
        </authorList>
    </citation>
    <scope>NUCLEOTIDE SEQUENCE [LARGE SCALE GENOMIC DNA]</scope>
    <source>
        <strain evidence="2">HYR1</strain>
    </source>
</reference>
<dbReference type="PANTHER" id="PTHR37984:SF9">
    <property type="entry name" value="INTEGRASE CATALYTIC DOMAIN-CONTAINING PROTEIN"/>
    <property type="match status" value="1"/>
</dbReference>